<keyword evidence="4" id="KW-0812">Transmembrane</keyword>
<proteinExistence type="inferred from homology"/>
<dbReference type="PANTHER" id="PTHR22601">
    <property type="entry name" value="ISP4 LIKE PROTEIN"/>
    <property type="match status" value="1"/>
</dbReference>
<dbReference type="EMBL" id="JAZGSY010000390">
    <property type="protein sequence ID" value="KAL1836608.1"/>
    <property type="molecule type" value="Genomic_DNA"/>
</dbReference>
<evidence type="ECO:0000256" key="5">
    <source>
        <dbReference type="ARBA" id="ARBA00022856"/>
    </source>
</evidence>
<dbReference type="InterPro" id="IPR004813">
    <property type="entry name" value="OPT"/>
</dbReference>
<evidence type="ECO:0000313" key="10">
    <source>
        <dbReference type="Proteomes" id="UP001583172"/>
    </source>
</evidence>
<gene>
    <name evidence="9" type="ORF">VTJ49DRAFT_4883</name>
</gene>
<keyword evidence="10" id="KW-1185">Reference proteome</keyword>
<evidence type="ECO:0000256" key="2">
    <source>
        <dbReference type="ARBA" id="ARBA00008807"/>
    </source>
</evidence>
<evidence type="ECO:0000256" key="3">
    <source>
        <dbReference type="ARBA" id="ARBA00022448"/>
    </source>
</evidence>
<evidence type="ECO:0000256" key="4">
    <source>
        <dbReference type="ARBA" id="ARBA00022692"/>
    </source>
</evidence>
<keyword evidence="3" id="KW-0813">Transport</keyword>
<dbReference type="Pfam" id="PF03169">
    <property type="entry name" value="OPT"/>
    <property type="match status" value="1"/>
</dbReference>
<evidence type="ECO:0000313" key="9">
    <source>
        <dbReference type="EMBL" id="KAL1836608.1"/>
    </source>
</evidence>
<comment type="caution">
    <text evidence="9">The sequence shown here is derived from an EMBL/GenBank/DDBJ whole genome shotgun (WGS) entry which is preliminary data.</text>
</comment>
<comment type="subcellular location">
    <subcellularLocation>
        <location evidence="1">Membrane</location>
        <topology evidence="1">Multi-pass membrane protein</topology>
    </subcellularLocation>
</comment>
<sequence>MVLGHLKRSLRRRKEDEVMVDMEGSMGSMEGDSTGFASLKHFEKMHRFDPNLPLDELEEVDIALNTADPAKSAEIEQILAEDNSPYPEVRATVRNFDVDMPVNTIRAWAIGMFLCTVGSAVNMVLSLRNPSISLTTFVIQLIAYPLGRLWDKIFPDREFNIWGIKFNLKPGPFNFKEHVIIVVMSNVGGLPPVCFQHVTYN</sequence>
<keyword evidence="5" id="KW-0571">Peptide transport</keyword>
<keyword evidence="8" id="KW-0472">Membrane</keyword>
<evidence type="ECO:0000256" key="7">
    <source>
        <dbReference type="ARBA" id="ARBA00022989"/>
    </source>
</evidence>
<evidence type="ECO:0000256" key="1">
    <source>
        <dbReference type="ARBA" id="ARBA00004141"/>
    </source>
</evidence>
<evidence type="ECO:0000256" key="8">
    <source>
        <dbReference type="ARBA" id="ARBA00023136"/>
    </source>
</evidence>
<keyword evidence="7" id="KW-1133">Transmembrane helix</keyword>
<name>A0ABR3V496_HUMIN</name>
<reference evidence="9 10" key="1">
    <citation type="journal article" date="2024" name="Commun. Biol.">
        <title>Comparative genomic analysis of thermophilic fungi reveals convergent evolutionary adaptations and gene losses.</title>
        <authorList>
            <person name="Steindorff A.S."/>
            <person name="Aguilar-Pontes M.V."/>
            <person name="Robinson A.J."/>
            <person name="Andreopoulos B."/>
            <person name="LaButti K."/>
            <person name="Kuo A."/>
            <person name="Mondo S."/>
            <person name="Riley R."/>
            <person name="Otillar R."/>
            <person name="Haridas S."/>
            <person name="Lipzen A."/>
            <person name="Grimwood J."/>
            <person name="Schmutz J."/>
            <person name="Clum A."/>
            <person name="Reid I.D."/>
            <person name="Moisan M.C."/>
            <person name="Butler G."/>
            <person name="Nguyen T.T.M."/>
            <person name="Dewar K."/>
            <person name="Conant G."/>
            <person name="Drula E."/>
            <person name="Henrissat B."/>
            <person name="Hansel C."/>
            <person name="Singer S."/>
            <person name="Hutchinson M.I."/>
            <person name="de Vries R.P."/>
            <person name="Natvig D.O."/>
            <person name="Powell A.J."/>
            <person name="Tsang A."/>
            <person name="Grigoriev I.V."/>
        </authorList>
    </citation>
    <scope>NUCLEOTIDE SEQUENCE [LARGE SCALE GENOMIC DNA]</scope>
    <source>
        <strain evidence="9 10">CBS 620.91</strain>
    </source>
</reference>
<accession>A0ABR3V496</accession>
<protein>
    <submittedName>
        <fullName evidence="9">Uncharacterized protein</fullName>
    </submittedName>
</protein>
<keyword evidence="6" id="KW-0653">Protein transport</keyword>
<dbReference type="Proteomes" id="UP001583172">
    <property type="component" value="Unassembled WGS sequence"/>
</dbReference>
<dbReference type="InterPro" id="IPR004648">
    <property type="entry name" value="Oligpept_transpt"/>
</dbReference>
<organism evidence="9 10">
    <name type="scientific">Humicola insolens</name>
    <name type="common">Soft-rot fungus</name>
    <dbReference type="NCBI Taxonomy" id="85995"/>
    <lineage>
        <taxon>Eukaryota</taxon>
        <taxon>Fungi</taxon>
        <taxon>Dikarya</taxon>
        <taxon>Ascomycota</taxon>
        <taxon>Pezizomycotina</taxon>
        <taxon>Sordariomycetes</taxon>
        <taxon>Sordariomycetidae</taxon>
        <taxon>Sordariales</taxon>
        <taxon>Chaetomiaceae</taxon>
        <taxon>Mycothermus</taxon>
    </lineage>
</organism>
<evidence type="ECO:0000256" key="6">
    <source>
        <dbReference type="ARBA" id="ARBA00022927"/>
    </source>
</evidence>
<comment type="similarity">
    <text evidence="2">Belongs to the oligopeptide OPT transporter family.</text>
</comment>